<accession>A0ABR7L6M5</accession>
<gene>
    <name evidence="3" type="ORF">GPZ80_13530</name>
</gene>
<sequence>MGEPSGPTPNALPAEPFRGERGRPAGERGRPLFPGEQARPIDPLPGEHGQPPLVGEPAHGAQFRHPARPPGPPPPRVNPDAPTEYIPSLDDDYYDDEYDDYDDDYYDDEPVRRPKISPGLLAVRSIGELLITAGMVVLLFVVYEVWITDLISAGKQNDVTSALEEDWQQPAEPERTEHFTFADGEGIAKLYIPALGSDYKFTIVEGTSEANLEVGPGHYKQSAAPGAPGNFGVAGHRVGKGAPFNDLDLLQSCDAMIVETRGNWYIYRMLPTVDDAKNWAQVGADPLCAGAPGSAKVEPLTGEYAATIGRRIVTPRDSAVVAPVPGNLASKTPAEQRQKLITLTTCHPKFSNRQRMILHGVLVRVHPKSDPALPPELRETR</sequence>
<evidence type="ECO:0000313" key="3">
    <source>
        <dbReference type="EMBL" id="MBC6448188.1"/>
    </source>
</evidence>
<reference evidence="3 4" key="1">
    <citation type="submission" date="2020-06" db="EMBL/GenBank/DDBJ databases">
        <title>Actinokineospora xiongansis sp. nov., isolated from soil of Baiyangdian.</title>
        <authorList>
            <person name="Zhang X."/>
        </authorList>
    </citation>
    <scope>NUCLEOTIDE SEQUENCE [LARGE SCALE GENOMIC DNA]</scope>
    <source>
        <strain evidence="3 4">HBU206404</strain>
    </source>
</reference>
<feature type="compositionally biased region" description="Acidic residues" evidence="2">
    <location>
        <begin position="89"/>
        <end position="99"/>
    </location>
</feature>
<dbReference type="Proteomes" id="UP000734823">
    <property type="component" value="Unassembled WGS sequence"/>
</dbReference>
<dbReference type="CDD" id="cd05830">
    <property type="entry name" value="Sortase_E"/>
    <property type="match status" value="1"/>
</dbReference>
<evidence type="ECO:0000313" key="4">
    <source>
        <dbReference type="Proteomes" id="UP000734823"/>
    </source>
</evidence>
<dbReference type="InterPro" id="IPR053465">
    <property type="entry name" value="Sortase_Class_E"/>
</dbReference>
<dbReference type="InterPro" id="IPR023365">
    <property type="entry name" value="Sortase_dom-sf"/>
</dbReference>
<feature type="compositionally biased region" description="Pro residues" evidence="2">
    <location>
        <begin position="68"/>
        <end position="77"/>
    </location>
</feature>
<keyword evidence="4" id="KW-1185">Reference proteome</keyword>
<organism evidence="3 4">
    <name type="scientific">Actinokineospora xionganensis</name>
    <dbReference type="NCBI Taxonomy" id="2684470"/>
    <lineage>
        <taxon>Bacteria</taxon>
        <taxon>Bacillati</taxon>
        <taxon>Actinomycetota</taxon>
        <taxon>Actinomycetes</taxon>
        <taxon>Pseudonocardiales</taxon>
        <taxon>Pseudonocardiaceae</taxon>
        <taxon>Actinokineospora</taxon>
    </lineage>
</organism>
<dbReference type="Pfam" id="PF04203">
    <property type="entry name" value="Sortase"/>
    <property type="match status" value="1"/>
</dbReference>
<name>A0ABR7L6M5_9PSEU</name>
<protein>
    <submittedName>
        <fullName evidence="3">Class E sortase</fullName>
    </submittedName>
</protein>
<comment type="caution">
    <text evidence="3">The sequence shown here is derived from an EMBL/GenBank/DDBJ whole genome shotgun (WGS) entry which is preliminary data.</text>
</comment>
<dbReference type="NCBIfam" id="NF033747">
    <property type="entry name" value="class_E_sortase"/>
    <property type="match status" value="1"/>
</dbReference>
<dbReference type="InterPro" id="IPR005754">
    <property type="entry name" value="Sortase"/>
</dbReference>
<evidence type="ECO:0000256" key="2">
    <source>
        <dbReference type="SAM" id="MobiDB-lite"/>
    </source>
</evidence>
<dbReference type="InterPro" id="IPR042003">
    <property type="entry name" value="Sortase_E"/>
</dbReference>
<evidence type="ECO:0000256" key="1">
    <source>
        <dbReference type="ARBA" id="ARBA00022801"/>
    </source>
</evidence>
<dbReference type="EMBL" id="JABVED010000006">
    <property type="protein sequence ID" value="MBC6448188.1"/>
    <property type="molecule type" value="Genomic_DNA"/>
</dbReference>
<dbReference type="SUPFAM" id="SSF63817">
    <property type="entry name" value="Sortase"/>
    <property type="match status" value="1"/>
</dbReference>
<proteinExistence type="predicted"/>
<feature type="compositionally biased region" description="Basic and acidic residues" evidence="2">
    <location>
        <begin position="17"/>
        <end position="30"/>
    </location>
</feature>
<feature type="region of interest" description="Disordered" evidence="2">
    <location>
        <begin position="1"/>
        <end position="99"/>
    </location>
</feature>
<dbReference type="Gene3D" id="2.40.260.10">
    <property type="entry name" value="Sortase"/>
    <property type="match status" value="1"/>
</dbReference>
<keyword evidence="1" id="KW-0378">Hydrolase</keyword>